<dbReference type="EMBL" id="NFEN01000082">
    <property type="protein sequence ID" value="OUA24315.1"/>
    <property type="molecule type" value="Genomic_DNA"/>
</dbReference>
<evidence type="ECO:0000313" key="4">
    <source>
        <dbReference type="Proteomes" id="UP000195077"/>
    </source>
</evidence>
<reference evidence="3 4" key="1">
    <citation type="submission" date="2016-10" db="EMBL/GenBank/DDBJ databases">
        <title>Comparative genomics of Bacillus thuringiensis reveals a path to pathogens against multiple invertebrate hosts.</title>
        <authorList>
            <person name="Zheng J."/>
            <person name="Gao Q."/>
            <person name="Liu H."/>
            <person name="Peng D."/>
            <person name="Ruan L."/>
            <person name="Sun M."/>
        </authorList>
    </citation>
    <scope>NUCLEOTIDE SEQUENCE [LARGE SCALE GENOMIC DNA]</scope>
    <source>
        <strain evidence="1">HD5</strain>
        <strain evidence="2">I13</strain>
    </source>
</reference>
<organism evidence="1 3">
    <name type="scientific">Bacillus thuringiensis</name>
    <dbReference type="NCBI Taxonomy" id="1428"/>
    <lineage>
        <taxon>Bacteria</taxon>
        <taxon>Bacillati</taxon>
        <taxon>Bacillota</taxon>
        <taxon>Bacilli</taxon>
        <taxon>Bacillales</taxon>
        <taxon>Bacillaceae</taxon>
        <taxon>Bacillus</taxon>
        <taxon>Bacillus cereus group</taxon>
    </lineage>
</organism>
<dbReference type="Proteomes" id="UP000194551">
    <property type="component" value="Unassembled WGS sequence"/>
</dbReference>
<dbReference type="Pfam" id="PF13315">
    <property type="entry name" value="DUF4085"/>
    <property type="match status" value="1"/>
</dbReference>
<evidence type="ECO:0000313" key="2">
    <source>
        <dbReference type="EMBL" id="OUA24315.1"/>
    </source>
</evidence>
<evidence type="ECO:0000313" key="3">
    <source>
        <dbReference type="Proteomes" id="UP000194551"/>
    </source>
</evidence>
<accession>A0A9X6KFE5</accession>
<dbReference type="AlphaFoldDB" id="A0A9X6KFE5"/>
<comment type="caution">
    <text evidence="1">The sequence shown here is derived from an EMBL/GenBank/DDBJ whole genome shotgun (WGS) entry which is preliminary data.</text>
</comment>
<dbReference type="EMBL" id="NFEM01000065">
    <property type="protein sequence ID" value="OUA03460.1"/>
    <property type="molecule type" value="Genomic_DNA"/>
</dbReference>
<protein>
    <recommendedName>
        <fullName evidence="5">DUF4085 family protein</fullName>
    </recommendedName>
</protein>
<gene>
    <name evidence="1" type="ORF">BK774_12315</name>
    <name evidence="2" type="ORF">BK775_17205</name>
</gene>
<evidence type="ECO:0008006" key="5">
    <source>
        <dbReference type="Google" id="ProtNLM"/>
    </source>
</evidence>
<proteinExistence type="predicted"/>
<name>A0A9X6KFE5_BACTU</name>
<dbReference type="Proteomes" id="UP000195077">
    <property type="component" value="Unassembled WGS sequence"/>
</dbReference>
<sequence length="54" mass="6208">MGVTKCSMPENFENAWWLYHEIALTEDGFKLGVLFDSPFREVTIFAADVLLVKK</sequence>
<evidence type="ECO:0000313" key="1">
    <source>
        <dbReference type="EMBL" id="OUA03460.1"/>
    </source>
</evidence>
<dbReference type="InterPro" id="IPR025144">
    <property type="entry name" value="DUF4085"/>
</dbReference>